<dbReference type="GO" id="GO:0003700">
    <property type="term" value="F:DNA-binding transcription factor activity"/>
    <property type="evidence" value="ECO:0007669"/>
    <property type="project" value="InterPro"/>
</dbReference>
<dbReference type="InterPro" id="IPR047057">
    <property type="entry name" value="MerR_fam"/>
</dbReference>
<dbReference type="STRING" id="1423747.FC69_GL000027"/>
<dbReference type="PANTHER" id="PTHR30204:SF65">
    <property type="entry name" value="HTH-TYPE TRANSCRIPTIONAL REGULATOR TNRA"/>
    <property type="match status" value="1"/>
</dbReference>
<feature type="domain" description="HTH merR-type" evidence="5">
    <location>
        <begin position="15"/>
        <end position="83"/>
    </location>
</feature>
<dbReference type="GO" id="GO:0003677">
    <property type="term" value="F:DNA binding"/>
    <property type="evidence" value="ECO:0007669"/>
    <property type="project" value="UniProtKB-KW"/>
</dbReference>
<dbReference type="SMART" id="SM00422">
    <property type="entry name" value="HTH_MERR"/>
    <property type="match status" value="1"/>
</dbReference>
<keyword evidence="4" id="KW-0804">Transcription</keyword>
<dbReference type="PANTHER" id="PTHR30204">
    <property type="entry name" value="REDOX-CYCLING DRUG-SENSING TRANSCRIPTIONAL ACTIVATOR SOXR"/>
    <property type="match status" value="1"/>
</dbReference>
<organism evidence="6 7">
    <name type="scientific">Latilactobacillus fuchuensis DSM 14340 = JCM 11249</name>
    <dbReference type="NCBI Taxonomy" id="1423747"/>
    <lineage>
        <taxon>Bacteria</taxon>
        <taxon>Bacillati</taxon>
        <taxon>Bacillota</taxon>
        <taxon>Bacilli</taxon>
        <taxon>Lactobacillales</taxon>
        <taxon>Lactobacillaceae</taxon>
        <taxon>Latilactobacillus</taxon>
    </lineage>
</organism>
<dbReference type="PATRIC" id="fig|1423747.3.peg.28"/>
<evidence type="ECO:0000256" key="3">
    <source>
        <dbReference type="ARBA" id="ARBA00023125"/>
    </source>
</evidence>
<evidence type="ECO:0000256" key="4">
    <source>
        <dbReference type="ARBA" id="ARBA00023163"/>
    </source>
</evidence>
<reference evidence="6 7" key="1">
    <citation type="journal article" date="2015" name="Genome Announc.">
        <title>Expanding the biotechnology potential of lactobacilli through comparative genomics of 213 strains and associated genera.</title>
        <authorList>
            <person name="Sun Z."/>
            <person name="Harris H.M."/>
            <person name="McCann A."/>
            <person name="Guo C."/>
            <person name="Argimon S."/>
            <person name="Zhang W."/>
            <person name="Yang X."/>
            <person name="Jeffery I.B."/>
            <person name="Cooney J.C."/>
            <person name="Kagawa T.F."/>
            <person name="Liu W."/>
            <person name="Song Y."/>
            <person name="Salvetti E."/>
            <person name="Wrobel A."/>
            <person name="Rasinkangas P."/>
            <person name="Parkhill J."/>
            <person name="Rea M.C."/>
            <person name="O'Sullivan O."/>
            <person name="Ritari J."/>
            <person name="Douillard F.P."/>
            <person name="Paul Ross R."/>
            <person name="Yang R."/>
            <person name="Briner A.E."/>
            <person name="Felis G.E."/>
            <person name="de Vos W.M."/>
            <person name="Barrangou R."/>
            <person name="Klaenhammer T.R."/>
            <person name="Caufield P.W."/>
            <person name="Cui Y."/>
            <person name="Zhang H."/>
            <person name="O'Toole P.W."/>
        </authorList>
    </citation>
    <scope>NUCLEOTIDE SEQUENCE [LARGE SCALE GENOMIC DNA]</scope>
    <source>
        <strain evidence="6 7">DSM 14340</strain>
    </source>
</reference>
<dbReference type="PROSITE" id="PS50937">
    <property type="entry name" value="HTH_MERR_2"/>
    <property type="match status" value="1"/>
</dbReference>
<gene>
    <name evidence="6" type="ORF">FC69_GL000027</name>
</gene>
<name>A0A0R1RQX9_9LACO</name>
<dbReference type="InterPro" id="IPR009061">
    <property type="entry name" value="DNA-bd_dom_put_sf"/>
</dbReference>
<dbReference type="eggNOG" id="COG0789">
    <property type="taxonomic scope" value="Bacteria"/>
</dbReference>
<evidence type="ECO:0000256" key="2">
    <source>
        <dbReference type="ARBA" id="ARBA00023015"/>
    </source>
</evidence>
<proteinExistence type="predicted"/>
<keyword evidence="1" id="KW-0678">Repressor</keyword>
<sequence length="126" mass="14357">MKSMAEKQLRRNLAVLPIGTVMKLTGQTARQIRYYEAQQLVLPERTAGHQRLFSLNDVDRLLELKDYLAEGATIAQIRQIYQKQAQKRQQPELSDTQTRQLLAQELLSVSGLVGQRSAISQSSKLY</sequence>
<dbReference type="InterPro" id="IPR000551">
    <property type="entry name" value="MerR-type_HTH_dom"/>
</dbReference>
<dbReference type="Pfam" id="PF13411">
    <property type="entry name" value="MerR_1"/>
    <property type="match status" value="1"/>
</dbReference>
<accession>A0A0R1RQX9</accession>
<evidence type="ECO:0000259" key="5">
    <source>
        <dbReference type="PROSITE" id="PS50937"/>
    </source>
</evidence>
<dbReference type="Gene3D" id="1.10.1660.10">
    <property type="match status" value="1"/>
</dbReference>
<evidence type="ECO:0000313" key="6">
    <source>
        <dbReference type="EMBL" id="KRL58825.1"/>
    </source>
</evidence>
<evidence type="ECO:0000313" key="7">
    <source>
        <dbReference type="Proteomes" id="UP000051264"/>
    </source>
</evidence>
<dbReference type="SUPFAM" id="SSF46955">
    <property type="entry name" value="Putative DNA-binding domain"/>
    <property type="match status" value="1"/>
</dbReference>
<protein>
    <submittedName>
        <fullName evidence="6">GlnR protein</fullName>
    </submittedName>
</protein>
<keyword evidence="3" id="KW-0238">DNA-binding</keyword>
<dbReference type="Proteomes" id="UP000051264">
    <property type="component" value="Unassembled WGS sequence"/>
</dbReference>
<dbReference type="EMBL" id="AZEX01000063">
    <property type="protein sequence ID" value="KRL58825.1"/>
    <property type="molecule type" value="Genomic_DNA"/>
</dbReference>
<evidence type="ECO:0000256" key="1">
    <source>
        <dbReference type="ARBA" id="ARBA00022491"/>
    </source>
</evidence>
<dbReference type="AlphaFoldDB" id="A0A0R1RQX9"/>
<keyword evidence="2" id="KW-0805">Transcription regulation</keyword>
<comment type="caution">
    <text evidence="6">The sequence shown here is derived from an EMBL/GenBank/DDBJ whole genome shotgun (WGS) entry which is preliminary data.</text>
</comment>